<dbReference type="Proteomes" id="UP000271974">
    <property type="component" value="Unassembled WGS sequence"/>
</dbReference>
<feature type="region of interest" description="Disordered" evidence="15">
    <location>
        <begin position="137"/>
        <end position="177"/>
    </location>
</feature>
<dbReference type="GO" id="GO:0020037">
    <property type="term" value="F:heme binding"/>
    <property type="evidence" value="ECO:0007669"/>
    <property type="project" value="InterPro"/>
</dbReference>
<dbReference type="PANTHER" id="PTHR15168">
    <property type="entry name" value="CYTOCHROME B-245 LIGHT CHAIN"/>
    <property type="match status" value="1"/>
</dbReference>
<comment type="caution">
    <text evidence="17">The sequence shown here is derived from an EMBL/GenBank/DDBJ whole genome shotgun (WGS) entry which is preliminary data.</text>
</comment>
<gene>
    <name evidence="17" type="ORF">EGW08_005314</name>
</gene>
<keyword evidence="7 16" id="KW-0472">Membrane</keyword>
<keyword evidence="4" id="KW-1003">Cell membrane</keyword>
<evidence type="ECO:0000313" key="17">
    <source>
        <dbReference type="EMBL" id="RUS86909.1"/>
    </source>
</evidence>
<sequence>MGGVEWAIWANENAVASAVVTLLGGILAVAGLYDMWQIGIYAIVIGLITLLLEYPRSKRKKGKHDHERRFQYPATVIVAKGGLFTRNYFIRFVFYLVISVPCCFSLQTVLGAVSFIITSFIYLTAGVKGEEWQPIQPTQAVQGPKVIAEPTRPPPRRPNLAVVGGGDHSSSPQDSRV</sequence>
<proteinExistence type="inferred from homology"/>
<keyword evidence="6 16" id="KW-1133">Transmembrane helix</keyword>
<evidence type="ECO:0000256" key="2">
    <source>
        <dbReference type="ARBA" id="ARBA00010590"/>
    </source>
</evidence>
<dbReference type="AlphaFoldDB" id="A0A3S1BM56"/>
<evidence type="ECO:0000256" key="3">
    <source>
        <dbReference type="ARBA" id="ARBA00017733"/>
    </source>
</evidence>
<name>A0A3S1BM56_ELYCH</name>
<evidence type="ECO:0000256" key="1">
    <source>
        <dbReference type="ARBA" id="ARBA00004236"/>
    </source>
</evidence>
<dbReference type="STRING" id="188477.A0A3S1BM56"/>
<feature type="transmembrane region" description="Helical" evidence="16">
    <location>
        <begin position="92"/>
        <end position="123"/>
    </location>
</feature>
<evidence type="ECO:0000256" key="15">
    <source>
        <dbReference type="SAM" id="MobiDB-lite"/>
    </source>
</evidence>
<evidence type="ECO:0000256" key="16">
    <source>
        <dbReference type="SAM" id="Phobius"/>
    </source>
</evidence>
<evidence type="ECO:0000256" key="5">
    <source>
        <dbReference type="ARBA" id="ARBA00022692"/>
    </source>
</evidence>
<dbReference type="InterPro" id="IPR007732">
    <property type="entry name" value="Cyt_b558_asu"/>
</dbReference>
<comment type="subcellular location">
    <subcellularLocation>
        <location evidence="1">Cell membrane</location>
    </subcellularLocation>
</comment>
<keyword evidence="5 16" id="KW-0812">Transmembrane</keyword>
<evidence type="ECO:0000256" key="8">
    <source>
        <dbReference type="ARBA" id="ARBA00030106"/>
    </source>
</evidence>
<organism evidence="17 18">
    <name type="scientific">Elysia chlorotica</name>
    <name type="common">Eastern emerald elysia</name>
    <name type="synonym">Sea slug</name>
    <dbReference type="NCBI Taxonomy" id="188477"/>
    <lineage>
        <taxon>Eukaryota</taxon>
        <taxon>Metazoa</taxon>
        <taxon>Spiralia</taxon>
        <taxon>Lophotrochozoa</taxon>
        <taxon>Mollusca</taxon>
        <taxon>Gastropoda</taxon>
        <taxon>Heterobranchia</taxon>
        <taxon>Euthyneura</taxon>
        <taxon>Panpulmonata</taxon>
        <taxon>Sacoglossa</taxon>
        <taxon>Placobranchoidea</taxon>
        <taxon>Plakobranchidae</taxon>
        <taxon>Elysia</taxon>
    </lineage>
</organism>
<protein>
    <recommendedName>
        <fullName evidence="3">Cytochrome b-245 light chain</fullName>
    </recommendedName>
    <alternativeName>
        <fullName evidence="11">Cytochrome b(558) alpha chain</fullName>
    </alternativeName>
    <alternativeName>
        <fullName evidence="10">Cytochrome b558 subunit alpha</fullName>
    </alternativeName>
    <alternativeName>
        <fullName evidence="13">Neutrophil cytochrome b 22 kDa polypeptide</fullName>
    </alternativeName>
    <alternativeName>
        <fullName evidence="12">Superoxide-generating NADPH oxidase light chain subunit</fullName>
    </alternativeName>
    <alternativeName>
        <fullName evidence="8">p22 phagocyte B-cytochrome</fullName>
    </alternativeName>
    <alternativeName>
        <fullName evidence="9">p22-phox</fullName>
    </alternativeName>
</protein>
<keyword evidence="18" id="KW-1185">Reference proteome</keyword>
<accession>A0A3S1BM56</accession>
<dbReference type="PANTHER" id="PTHR15168:SF0">
    <property type="entry name" value="CYTOCHROME B-245 LIGHT CHAIN"/>
    <property type="match status" value="1"/>
</dbReference>
<feature type="transmembrane region" description="Helical" evidence="16">
    <location>
        <begin position="12"/>
        <end position="32"/>
    </location>
</feature>
<dbReference type="EMBL" id="RQTK01000124">
    <property type="protein sequence ID" value="RUS86909.1"/>
    <property type="molecule type" value="Genomic_DNA"/>
</dbReference>
<feature type="compositionally biased region" description="Polar residues" evidence="15">
    <location>
        <begin position="168"/>
        <end position="177"/>
    </location>
</feature>
<reference evidence="17 18" key="1">
    <citation type="submission" date="2019-01" db="EMBL/GenBank/DDBJ databases">
        <title>A draft genome assembly of the solar-powered sea slug Elysia chlorotica.</title>
        <authorList>
            <person name="Cai H."/>
            <person name="Li Q."/>
            <person name="Fang X."/>
            <person name="Li J."/>
            <person name="Curtis N.E."/>
            <person name="Altenburger A."/>
            <person name="Shibata T."/>
            <person name="Feng M."/>
            <person name="Maeda T."/>
            <person name="Schwartz J.A."/>
            <person name="Shigenobu S."/>
            <person name="Lundholm N."/>
            <person name="Nishiyama T."/>
            <person name="Yang H."/>
            <person name="Hasebe M."/>
            <person name="Li S."/>
            <person name="Pierce S.K."/>
            <person name="Wang J."/>
        </authorList>
    </citation>
    <scope>NUCLEOTIDE SEQUENCE [LARGE SCALE GENOMIC DNA]</scope>
    <source>
        <strain evidence="17">EC2010</strain>
        <tissue evidence="17">Whole organism of an adult</tissue>
    </source>
</reference>
<evidence type="ECO:0000313" key="18">
    <source>
        <dbReference type="Proteomes" id="UP000271974"/>
    </source>
</evidence>
<evidence type="ECO:0000256" key="6">
    <source>
        <dbReference type="ARBA" id="ARBA00022989"/>
    </source>
</evidence>
<evidence type="ECO:0000256" key="4">
    <source>
        <dbReference type="ARBA" id="ARBA00022475"/>
    </source>
</evidence>
<feature type="transmembrane region" description="Helical" evidence="16">
    <location>
        <begin position="38"/>
        <end position="54"/>
    </location>
</feature>
<evidence type="ECO:0000256" key="11">
    <source>
        <dbReference type="ARBA" id="ARBA00031995"/>
    </source>
</evidence>
<evidence type="ECO:0000256" key="12">
    <source>
        <dbReference type="ARBA" id="ARBA00032067"/>
    </source>
</evidence>
<comment type="subunit">
    <text evidence="14">Component of the phagocyte NADPH oxidase core complex/cytochrome b558 complex, composed of CYBB (heavy chain (beta)) and CYBA (light chain (alpha)). Component of the phagocyte NADPH oxidase complex composed of an obligatory core heterodimer formed by the membrane proteins CYBA and CYBB and the cytosolic regulatory subunits NCF1/p47-phox, NCF2/p67-phox, NCF4/p40-phox and the small GTPase RAC1 or RAC2. Interacts with NCF1 (via SH3 domain). Interacts with SH3PXD2A. Interacts with DUOX1, DUOX2 and TPO. Interacts with NOX4; this interaction mediates superoxide generation. Interacts with calprotectin (S100A8/9). Interacts with GBP7. Interacts with NOXO1. Forms a heterodimer with NOX3 and is essential for activity and cell membrane localization of NOX3. Interacts with NOX1.</text>
</comment>
<evidence type="ECO:0000256" key="9">
    <source>
        <dbReference type="ARBA" id="ARBA00030298"/>
    </source>
</evidence>
<evidence type="ECO:0000256" key="13">
    <source>
        <dbReference type="ARBA" id="ARBA00033347"/>
    </source>
</evidence>
<dbReference type="GO" id="GO:0005886">
    <property type="term" value="C:plasma membrane"/>
    <property type="evidence" value="ECO:0007669"/>
    <property type="project" value="UniProtKB-SubCell"/>
</dbReference>
<comment type="similarity">
    <text evidence="2">Belongs to the p22phox family.</text>
</comment>
<dbReference type="OrthoDB" id="2445232at2759"/>
<evidence type="ECO:0000256" key="14">
    <source>
        <dbReference type="ARBA" id="ARBA00050017"/>
    </source>
</evidence>
<evidence type="ECO:0000256" key="7">
    <source>
        <dbReference type="ARBA" id="ARBA00023136"/>
    </source>
</evidence>
<evidence type="ECO:0000256" key="10">
    <source>
        <dbReference type="ARBA" id="ARBA00031067"/>
    </source>
</evidence>
<dbReference type="Pfam" id="PF05038">
    <property type="entry name" value="Cytochrom_B558a"/>
    <property type="match status" value="1"/>
</dbReference>